<evidence type="ECO:0000256" key="10">
    <source>
        <dbReference type="PROSITE-ProRule" id="PRU00027"/>
    </source>
</evidence>
<keyword evidence="9" id="KW-0539">Nucleus</keyword>
<name>A0A7N0TFX5_KALFE</name>
<dbReference type="OMA" id="KAMCCIC"/>
<dbReference type="Proteomes" id="UP000594263">
    <property type="component" value="Unplaced"/>
</dbReference>
<evidence type="ECO:0000256" key="2">
    <source>
        <dbReference type="ARBA" id="ARBA00011738"/>
    </source>
</evidence>
<keyword evidence="8" id="KW-0804">Transcription</keyword>
<keyword evidence="7" id="KW-0238">DNA-binding</keyword>
<dbReference type="InterPro" id="IPR052035">
    <property type="entry name" value="ZnF_BED_domain_contain"/>
</dbReference>
<dbReference type="InterPro" id="IPR025525">
    <property type="entry name" value="hAT-like_transposase_RNase-H"/>
</dbReference>
<dbReference type="PANTHER" id="PTHR46481">
    <property type="entry name" value="ZINC FINGER BED DOMAIN-CONTAINING PROTEIN 4"/>
    <property type="match status" value="1"/>
</dbReference>
<evidence type="ECO:0000256" key="4">
    <source>
        <dbReference type="ARBA" id="ARBA00022771"/>
    </source>
</evidence>
<dbReference type="PANTHER" id="PTHR46481:SF10">
    <property type="entry name" value="ZINC FINGER BED DOMAIN-CONTAINING PROTEIN 39"/>
    <property type="match status" value="1"/>
</dbReference>
<evidence type="ECO:0000256" key="11">
    <source>
        <dbReference type="SAM" id="MobiDB-lite"/>
    </source>
</evidence>
<evidence type="ECO:0000256" key="8">
    <source>
        <dbReference type="ARBA" id="ARBA00023163"/>
    </source>
</evidence>
<evidence type="ECO:0000256" key="12">
    <source>
        <dbReference type="SAM" id="SignalP"/>
    </source>
</evidence>
<evidence type="ECO:0000256" key="1">
    <source>
        <dbReference type="ARBA" id="ARBA00004123"/>
    </source>
</evidence>
<evidence type="ECO:0000313" key="15">
    <source>
        <dbReference type="Proteomes" id="UP000594263"/>
    </source>
</evidence>
<keyword evidence="5" id="KW-0862">Zinc</keyword>
<dbReference type="GO" id="GO:0003677">
    <property type="term" value="F:DNA binding"/>
    <property type="evidence" value="ECO:0007669"/>
    <property type="project" value="UniProtKB-KW"/>
</dbReference>
<evidence type="ECO:0000256" key="3">
    <source>
        <dbReference type="ARBA" id="ARBA00022723"/>
    </source>
</evidence>
<keyword evidence="12" id="KW-0732">Signal</keyword>
<feature type="region of interest" description="Disordered" evidence="11">
    <location>
        <begin position="195"/>
        <end position="217"/>
    </location>
</feature>
<dbReference type="Pfam" id="PF02892">
    <property type="entry name" value="zf-BED"/>
    <property type="match status" value="1"/>
</dbReference>
<dbReference type="InterPro" id="IPR008906">
    <property type="entry name" value="HATC_C_dom"/>
</dbReference>
<comment type="subunit">
    <text evidence="2">Homodimer.</text>
</comment>
<evidence type="ECO:0000256" key="5">
    <source>
        <dbReference type="ARBA" id="ARBA00022833"/>
    </source>
</evidence>
<evidence type="ECO:0000259" key="13">
    <source>
        <dbReference type="PROSITE" id="PS50808"/>
    </source>
</evidence>
<dbReference type="EnsemblPlants" id="Kaladp0036s0140.1.v1.1">
    <property type="protein sequence ID" value="Kaladp0036s0140.1.v1.1"/>
    <property type="gene ID" value="Kaladp0036s0140.v1.1"/>
</dbReference>
<dbReference type="Pfam" id="PF05699">
    <property type="entry name" value="Dimer_Tnp_hAT"/>
    <property type="match status" value="1"/>
</dbReference>
<keyword evidence="3" id="KW-0479">Metal-binding</keyword>
<organism evidence="14 15">
    <name type="scientific">Kalanchoe fedtschenkoi</name>
    <name type="common">Lavender scallops</name>
    <name type="synonym">South American air plant</name>
    <dbReference type="NCBI Taxonomy" id="63787"/>
    <lineage>
        <taxon>Eukaryota</taxon>
        <taxon>Viridiplantae</taxon>
        <taxon>Streptophyta</taxon>
        <taxon>Embryophyta</taxon>
        <taxon>Tracheophyta</taxon>
        <taxon>Spermatophyta</taxon>
        <taxon>Magnoliopsida</taxon>
        <taxon>eudicotyledons</taxon>
        <taxon>Gunneridae</taxon>
        <taxon>Pentapetalae</taxon>
        <taxon>Saxifragales</taxon>
        <taxon>Crassulaceae</taxon>
        <taxon>Kalanchoe</taxon>
    </lineage>
</organism>
<accession>A0A7N0TFX5</accession>
<protein>
    <recommendedName>
        <fullName evidence="13">BED-type domain-containing protein</fullName>
    </recommendedName>
</protein>
<comment type="subcellular location">
    <subcellularLocation>
        <location evidence="1">Nucleus</location>
    </subcellularLocation>
</comment>
<dbReference type="PROSITE" id="PS50808">
    <property type="entry name" value="ZF_BED"/>
    <property type="match status" value="1"/>
</dbReference>
<dbReference type="InterPro" id="IPR012337">
    <property type="entry name" value="RNaseH-like_sf"/>
</dbReference>
<evidence type="ECO:0000313" key="14">
    <source>
        <dbReference type="EnsemblPlants" id="Kaladp0036s0140.1.v1.1"/>
    </source>
</evidence>
<evidence type="ECO:0000256" key="7">
    <source>
        <dbReference type="ARBA" id="ARBA00023125"/>
    </source>
</evidence>
<dbReference type="Gramene" id="Kaladp0036s0140.1.v1.1">
    <property type="protein sequence ID" value="Kaladp0036s0140.1.v1.1"/>
    <property type="gene ID" value="Kaladp0036s0140.v1.1"/>
</dbReference>
<dbReference type="AlphaFoldDB" id="A0A7N0TFX5"/>
<feature type="signal peptide" evidence="12">
    <location>
        <begin position="1"/>
        <end position="20"/>
    </location>
</feature>
<dbReference type="SMART" id="SM00614">
    <property type="entry name" value="ZnF_BED"/>
    <property type="match status" value="1"/>
</dbReference>
<proteinExistence type="predicted"/>
<reference evidence="14" key="1">
    <citation type="submission" date="2021-01" db="UniProtKB">
        <authorList>
            <consortium name="EnsemblPlants"/>
        </authorList>
    </citation>
    <scope>IDENTIFICATION</scope>
</reference>
<dbReference type="Pfam" id="PF14372">
    <property type="entry name" value="hAT-like_RNase-H"/>
    <property type="match status" value="1"/>
</dbReference>
<dbReference type="GO" id="GO:0046983">
    <property type="term" value="F:protein dimerization activity"/>
    <property type="evidence" value="ECO:0007669"/>
    <property type="project" value="InterPro"/>
</dbReference>
<dbReference type="GO" id="GO:0008270">
    <property type="term" value="F:zinc ion binding"/>
    <property type="evidence" value="ECO:0007669"/>
    <property type="project" value="UniProtKB-KW"/>
</dbReference>
<keyword evidence="6" id="KW-0805">Transcription regulation</keyword>
<feature type="domain" description="BED-type" evidence="13">
    <location>
        <begin position="123"/>
        <end position="183"/>
    </location>
</feature>
<feature type="compositionally biased region" description="Polar residues" evidence="11">
    <location>
        <begin position="195"/>
        <end position="208"/>
    </location>
</feature>
<keyword evidence="4 10" id="KW-0863">Zinc-finger</keyword>
<dbReference type="SUPFAM" id="SSF57667">
    <property type="entry name" value="beta-beta-alpha zinc fingers"/>
    <property type="match status" value="1"/>
</dbReference>
<sequence length="769" mass="86854">MIRSESFIFILCWNIRPLFSLSSLRVNEALASPNLFSSEVGSIANPKPGKAQSFGNLKAHLHPRPFAPRFKELPEKPNSPEKPQFTQRSHLFIKVKMQMEIVALPLENVEPPSPGTGTGRKRRKKSVVWDHFTLETVSPGCTRATCNHCKKSFAYISGAKQAGTSHLKRHIALGICPIGGQDNTLGQEGALMSYKSASQTRGARSSTDAPKRRRTTPNLLSSSFDQDSCNHEIAKMIVQHEYPLHIVEHSGFIDYVQTLQPQFNMVSFNSIQGDCVAMYLMEKQHILSLVSGAPGHVCITLDLWTNSQSIGYAFLTGHFVDMDWKLQRRILNVVMVPSPDKDDALSEAVVTCLSDWALKSRVCTLTVDQSFTDEAMVENLRGLLFMKNPHMIQGQFLLNNCYARTLSRVALDALTLMGATVKKVRDCVKYITTSEDNEEKFLELKQQLQVPSSRNLRLDDQTKWDTTYHMLLAASEVKEVFSCFDASDPHYKPTLSMDEWKQIEVMLTYLKLLFDAANLVTGCTPPPACNFFHEIWKIQLELSHAAVSQDPFVSNLTKPLHERFDKYWKETCLVLAIAVAMDPRFKLKLVEFSFSKIFSDEDDKWVQIVDNGIHELFLEYTKAKHENDGETKMENSLGGTQDGLSDFDVYVTEINTSQNTKSELDQYLDESLLPRVQEFDVLNWWKLNRQKYPNLSRMAADVLSIPVSAVTPDSVFFTTDRKMDSYRSSLRPVALEALVCAKDWLQYGSAASSESEVSAGVAKMEHLDH</sequence>
<evidence type="ECO:0000256" key="9">
    <source>
        <dbReference type="ARBA" id="ARBA00023242"/>
    </source>
</evidence>
<dbReference type="SUPFAM" id="SSF53098">
    <property type="entry name" value="Ribonuclease H-like"/>
    <property type="match status" value="1"/>
</dbReference>
<feature type="region of interest" description="Disordered" evidence="11">
    <location>
        <begin position="106"/>
        <end position="125"/>
    </location>
</feature>
<dbReference type="GO" id="GO:0005634">
    <property type="term" value="C:nucleus"/>
    <property type="evidence" value="ECO:0007669"/>
    <property type="project" value="UniProtKB-SubCell"/>
</dbReference>
<keyword evidence="15" id="KW-1185">Reference proteome</keyword>
<feature type="chain" id="PRO_5029649857" description="BED-type domain-containing protein" evidence="12">
    <location>
        <begin position="21"/>
        <end position="769"/>
    </location>
</feature>
<dbReference type="InterPro" id="IPR036236">
    <property type="entry name" value="Znf_C2H2_sf"/>
</dbReference>
<evidence type="ECO:0000256" key="6">
    <source>
        <dbReference type="ARBA" id="ARBA00023015"/>
    </source>
</evidence>
<dbReference type="GO" id="GO:0009791">
    <property type="term" value="P:post-embryonic development"/>
    <property type="evidence" value="ECO:0007669"/>
    <property type="project" value="UniProtKB-ARBA"/>
</dbReference>
<dbReference type="InterPro" id="IPR003656">
    <property type="entry name" value="Znf_BED"/>
</dbReference>